<dbReference type="Gene3D" id="3.30.70.270">
    <property type="match status" value="1"/>
</dbReference>
<dbReference type="InterPro" id="IPR050706">
    <property type="entry name" value="Cyclic-di-GMP_PDE-like"/>
</dbReference>
<evidence type="ECO:0000256" key="1">
    <source>
        <dbReference type="SAM" id="Phobius"/>
    </source>
</evidence>
<dbReference type="SMART" id="SM00267">
    <property type="entry name" value="GGDEF"/>
    <property type="match status" value="1"/>
</dbReference>
<protein>
    <recommendedName>
        <fullName evidence="2">GGDEF domain-containing protein</fullName>
    </recommendedName>
</protein>
<name>A0A2C8FBR9_9BACT</name>
<dbReference type="CDD" id="cd18773">
    <property type="entry name" value="PDC1_HK_sensor"/>
    <property type="match status" value="1"/>
</dbReference>
<gene>
    <name evidence="3" type="ORF">DPRO_3031</name>
</gene>
<evidence type="ECO:0000313" key="4">
    <source>
        <dbReference type="Proteomes" id="UP000219215"/>
    </source>
</evidence>
<proteinExistence type="predicted"/>
<dbReference type="Gene3D" id="3.30.450.20">
    <property type="entry name" value="PAS domain"/>
    <property type="match status" value="2"/>
</dbReference>
<dbReference type="AlphaFoldDB" id="A0A2C8FBR9"/>
<dbReference type="Proteomes" id="UP000219215">
    <property type="component" value="Chromosome DPRO"/>
</dbReference>
<feature type="domain" description="GGDEF" evidence="2">
    <location>
        <begin position="404"/>
        <end position="526"/>
    </location>
</feature>
<dbReference type="EMBL" id="LT907975">
    <property type="protein sequence ID" value="SOB59941.1"/>
    <property type="molecule type" value="Genomic_DNA"/>
</dbReference>
<organism evidence="3 4">
    <name type="scientific">Pseudodesulfovibrio profundus</name>
    <dbReference type="NCBI Taxonomy" id="57320"/>
    <lineage>
        <taxon>Bacteria</taxon>
        <taxon>Pseudomonadati</taxon>
        <taxon>Thermodesulfobacteriota</taxon>
        <taxon>Desulfovibrionia</taxon>
        <taxon>Desulfovibrionales</taxon>
        <taxon>Desulfovibrionaceae</taxon>
    </lineage>
</organism>
<reference evidence="4" key="1">
    <citation type="submission" date="2017-09" db="EMBL/GenBank/DDBJ databases">
        <authorList>
            <person name="Regsiter A."/>
            <person name="William W."/>
        </authorList>
    </citation>
    <scope>NUCLEOTIDE SEQUENCE [LARGE SCALE GENOMIC DNA]</scope>
    <source>
        <strain evidence="4">500-1</strain>
    </source>
</reference>
<keyword evidence="4" id="KW-1185">Reference proteome</keyword>
<dbReference type="PANTHER" id="PTHR33121">
    <property type="entry name" value="CYCLIC DI-GMP PHOSPHODIESTERASE PDEF"/>
    <property type="match status" value="1"/>
</dbReference>
<dbReference type="InterPro" id="IPR048760">
    <property type="entry name" value="VP0354-like_sensor_dom"/>
</dbReference>
<dbReference type="InterPro" id="IPR043128">
    <property type="entry name" value="Rev_trsase/Diguanyl_cyclase"/>
</dbReference>
<dbReference type="SUPFAM" id="SSF103190">
    <property type="entry name" value="Sensory domain-like"/>
    <property type="match status" value="2"/>
</dbReference>
<dbReference type="InterPro" id="IPR029151">
    <property type="entry name" value="Sensor-like_sf"/>
</dbReference>
<dbReference type="PANTHER" id="PTHR33121:SF70">
    <property type="entry name" value="SIGNALING PROTEIN YKOW"/>
    <property type="match status" value="1"/>
</dbReference>
<keyword evidence="1" id="KW-1133">Transmembrane helix</keyword>
<evidence type="ECO:0000259" key="2">
    <source>
        <dbReference type="PROSITE" id="PS50887"/>
    </source>
</evidence>
<sequence>MPTQSNDINSAIRKSFRKFFTLSVILSSLVGGLAYAFYSYELRSVVSWVLEQEMAGVDLRTVMIEEHLDRVDTDLSILKDVAQIRKYATTGNKDQLEGVQELFMAFIRENEVYDQIRLLDAKGMELVRVNRNSGLPVAVGADQLQFKGLRYYFKDTALLRPGEVYVSPMDLNIEQGKVEIPFKPMIRFGVPLYDENYELSCVLIINYMADRLLGLLRKTGQLTQGQTMLVNRDGYWLLAPDVEDQWGFMFPERTNRRFSRRFPQYWDAIQNSERGQIIKGNVLISFTTIKPLRDEFLWSPGSSAPFGESQGVLNAQDYYWKLISFVSNTHKYEQSYEEFLNYFAKGAVGAASVALLALGVSFLTMRNRFYQMCGRCDLQISFHDYESFSTLLQETVRKCRDEERRSALIVVRFEDFENLIGDYGFELANDILLQVVVRVRSILPEEAVLSRTDSNELGVLLEQIKNRDEGERLIAACRQVLTEPFVSKGDRFTPEIHVGLAIFPEDGETAVQLKAAARIGKPLVSD</sequence>
<dbReference type="GO" id="GO:0071111">
    <property type="term" value="F:cyclic-guanylate-specific phosphodiesterase activity"/>
    <property type="evidence" value="ECO:0007669"/>
    <property type="project" value="InterPro"/>
</dbReference>
<keyword evidence="1" id="KW-0812">Transmembrane</keyword>
<dbReference type="KEGG" id="pprf:DPRO_3031"/>
<dbReference type="InterPro" id="IPR000160">
    <property type="entry name" value="GGDEF_dom"/>
</dbReference>
<evidence type="ECO:0000313" key="3">
    <source>
        <dbReference type="EMBL" id="SOB59941.1"/>
    </source>
</evidence>
<accession>A0A2C8FBR9</accession>
<dbReference type="SUPFAM" id="SSF55073">
    <property type="entry name" value="Nucleotide cyclase"/>
    <property type="match status" value="1"/>
</dbReference>
<dbReference type="Pfam" id="PF21623">
    <property type="entry name" value="HK_sensor_dom_bact"/>
    <property type="match status" value="1"/>
</dbReference>
<dbReference type="InterPro" id="IPR029787">
    <property type="entry name" value="Nucleotide_cyclase"/>
</dbReference>
<keyword evidence="1" id="KW-0472">Membrane</keyword>
<dbReference type="Pfam" id="PF00990">
    <property type="entry name" value="GGDEF"/>
    <property type="match status" value="1"/>
</dbReference>
<feature type="transmembrane region" description="Helical" evidence="1">
    <location>
        <begin position="19"/>
        <end position="38"/>
    </location>
</feature>
<dbReference type="PROSITE" id="PS50887">
    <property type="entry name" value="GGDEF"/>
    <property type="match status" value="1"/>
</dbReference>